<keyword evidence="15" id="KW-1185">Reference proteome</keyword>
<comment type="similarity">
    <text evidence="10">Belongs to the peroxiredoxin family. BCP/PrxQ subfamily.</text>
</comment>
<dbReference type="InterPro" id="IPR050924">
    <property type="entry name" value="Peroxiredoxin_BCP/PrxQ"/>
</dbReference>
<organism evidence="14 15">
    <name type="scientific">Phormidium yuhuli AB48</name>
    <dbReference type="NCBI Taxonomy" id="2940671"/>
    <lineage>
        <taxon>Bacteria</taxon>
        <taxon>Bacillati</taxon>
        <taxon>Cyanobacteriota</taxon>
        <taxon>Cyanophyceae</taxon>
        <taxon>Oscillatoriophycideae</taxon>
        <taxon>Oscillatoriales</taxon>
        <taxon>Oscillatoriaceae</taxon>
        <taxon>Phormidium</taxon>
        <taxon>Phormidium yuhuli</taxon>
    </lineage>
</organism>
<accession>A0ABY5ALZ2</accession>
<evidence type="ECO:0000256" key="4">
    <source>
        <dbReference type="ARBA" id="ARBA00022559"/>
    </source>
</evidence>
<evidence type="ECO:0000259" key="13">
    <source>
        <dbReference type="PROSITE" id="PS51352"/>
    </source>
</evidence>
<dbReference type="CDD" id="cd03017">
    <property type="entry name" value="PRX_BCP"/>
    <property type="match status" value="1"/>
</dbReference>
<dbReference type="EMBL" id="CP098611">
    <property type="protein sequence ID" value="USR89842.1"/>
    <property type="molecule type" value="Genomic_DNA"/>
</dbReference>
<keyword evidence="5" id="KW-0049">Antioxidant</keyword>
<evidence type="ECO:0000256" key="1">
    <source>
        <dbReference type="ARBA" id="ARBA00003330"/>
    </source>
</evidence>
<dbReference type="Pfam" id="PF00578">
    <property type="entry name" value="AhpC-TSA"/>
    <property type="match status" value="1"/>
</dbReference>
<dbReference type="Gene3D" id="3.40.30.10">
    <property type="entry name" value="Glutaredoxin"/>
    <property type="match status" value="1"/>
</dbReference>
<keyword evidence="8" id="KW-0676">Redox-active center</keyword>
<dbReference type="InterPro" id="IPR000866">
    <property type="entry name" value="AhpC/TSA"/>
</dbReference>
<evidence type="ECO:0000256" key="11">
    <source>
        <dbReference type="ARBA" id="ARBA00041373"/>
    </source>
</evidence>
<sequence length="151" mass="16550">MTSINVGDRAPNFTLKNQNGESVSLSDFKGEKAVVLYFYPKDDTPGCTAESCAFRDSYTTFSDAGAEVIGISGDSVSSHKQFAQKHNLPFTLLSDQGNQVRKLYGVPATLFILPGRVTYVIDKEGIVRHIFNSQLDFQGHINESLKVLQAA</sequence>
<dbReference type="PANTHER" id="PTHR42801">
    <property type="entry name" value="THIOREDOXIN-DEPENDENT PEROXIDE REDUCTASE"/>
    <property type="match status" value="1"/>
</dbReference>
<feature type="domain" description="Thioredoxin" evidence="13">
    <location>
        <begin position="4"/>
        <end position="151"/>
    </location>
</feature>
<proteinExistence type="inferred from homology"/>
<evidence type="ECO:0000256" key="3">
    <source>
        <dbReference type="ARBA" id="ARBA00013017"/>
    </source>
</evidence>
<evidence type="ECO:0000256" key="6">
    <source>
        <dbReference type="ARBA" id="ARBA00023002"/>
    </source>
</evidence>
<name>A0ABY5ALZ2_9CYAN</name>
<evidence type="ECO:0000256" key="10">
    <source>
        <dbReference type="ARBA" id="ARBA00038489"/>
    </source>
</evidence>
<evidence type="ECO:0000256" key="9">
    <source>
        <dbReference type="ARBA" id="ARBA00032824"/>
    </source>
</evidence>
<keyword evidence="4" id="KW-0575">Peroxidase</keyword>
<dbReference type="SUPFAM" id="SSF52833">
    <property type="entry name" value="Thioredoxin-like"/>
    <property type="match status" value="1"/>
</dbReference>
<dbReference type="PROSITE" id="PS51352">
    <property type="entry name" value="THIOREDOXIN_2"/>
    <property type="match status" value="1"/>
</dbReference>
<comment type="catalytic activity">
    <reaction evidence="12">
        <text>a hydroperoxide + [thioredoxin]-dithiol = an alcohol + [thioredoxin]-disulfide + H2O</text>
        <dbReference type="Rhea" id="RHEA:62620"/>
        <dbReference type="Rhea" id="RHEA-COMP:10698"/>
        <dbReference type="Rhea" id="RHEA-COMP:10700"/>
        <dbReference type="ChEBI" id="CHEBI:15377"/>
        <dbReference type="ChEBI" id="CHEBI:29950"/>
        <dbReference type="ChEBI" id="CHEBI:30879"/>
        <dbReference type="ChEBI" id="CHEBI:35924"/>
        <dbReference type="ChEBI" id="CHEBI:50058"/>
        <dbReference type="EC" id="1.11.1.24"/>
    </reaction>
</comment>
<evidence type="ECO:0000256" key="8">
    <source>
        <dbReference type="ARBA" id="ARBA00023284"/>
    </source>
</evidence>
<dbReference type="RefSeq" id="WP_252661097.1">
    <property type="nucleotide sequence ID" value="NZ_CP098611.1"/>
</dbReference>
<evidence type="ECO:0000313" key="15">
    <source>
        <dbReference type="Proteomes" id="UP001056708"/>
    </source>
</evidence>
<protein>
    <recommendedName>
        <fullName evidence="3">thioredoxin-dependent peroxiredoxin</fullName>
        <ecNumber evidence="3">1.11.1.24</ecNumber>
    </recommendedName>
    <alternativeName>
        <fullName evidence="11">Bacterioferritin comigratory protein</fullName>
    </alternativeName>
    <alternativeName>
        <fullName evidence="9">Thioredoxin peroxidase</fullName>
    </alternativeName>
</protein>
<reference evidence="14" key="1">
    <citation type="submission" date="2022-06" db="EMBL/GenBank/DDBJ databases">
        <title>Genome sequence of Phormidium yuhuli AB48 isolated from an industrial photobioreactor environment.</title>
        <authorList>
            <person name="Qiu Y."/>
            <person name="Noonan A.J.C."/>
            <person name="Dofher K."/>
            <person name="Koch M."/>
            <person name="Kieft B."/>
            <person name="Lin X."/>
            <person name="Ziels R.M."/>
            <person name="Hallam S.J."/>
        </authorList>
    </citation>
    <scope>NUCLEOTIDE SEQUENCE</scope>
    <source>
        <strain evidence="14">AB48</strain>
    </source>
</reference>
<dbReference type="Proteomes" id="UP001056708">
    <property type="component" value="Chromosome"/>
</dbReference>
<gene>
    <name evidence="14" type="ORF">NEA10_13350</name>
</gene>
<dbReference type="EC" id="1.11.1.24" evidence="3"/>
<dbReference type="PIRSF" id="PIRSF000239">
    <property type="entry name" value="AHPC"/>
    <property type="match status" value="1"/>
</dbReference>
<dbReference type="PANTHER" id="PTHR42801:SF4">
    <property type="entry name" value="AHPC_TSA FAMILY PROTEIN"/>
    <property type="match status" value="1"/>
</dbReference>
<dbReference type="InterPro" id="IPR036249">
    <property type="entry name" value="Thioredoxin-like_sf"/>
</dbReference>
<comment type="function">
    <text evidence="1">Thiol-specific peroxidase that catalyzes the reduction of hydrogen peroxide and organic hydroperoxides to water and alcohols, respectively. Plays a role in cell protection against oxidative stress by detoxifying peroxides and as sensor of hydrogen peroxide-mediated signaling events.</text>
</comment>
<evidence type="ECO:0000256" key="5">
    <source>
        <dbReference type="ARBA" id="ARBA00022862"/>
    </source>
</evidence>
<dbReference type="InterPro" id="IPR024706">
    <property type="entry name" value="Peroxiredoxin_AhpC-typ"/>
</dbReference>
<evidence type="ECO:0000256" key="7">
    <source>
        <dbReference type="ARBA" id="ARBA00023157"/>
    </source>
</evidence>
<keyword evidence="6" id="KW-0560">Oxidoreductase</keyword>
<dbReference type="InterPro" id="IPR013766">
    <property type="entry name" value="Thioredoxin_domain"/>
</dbReference>
<comment type="subunit">
    <text evidence="2">Monomer.</text>
</comment>
<keyword evidence="7" id="KW-1015">Disulfide bond</keyword>
<evidence type="ECO:0000256" key="12">
    <source>
        <dbReference type="ARBA" id="ARBA00049091"/>
    </source>
</evidence>
<evidence type="ECO:0000313" key="14">
    <source>
        <dbReference type="EMBL" id="USR89842.1"/>
    </source>
</evidence>
<evidence type="ECO:0000256" key="2">
    <source>
        <dbReference type="ARBA" id="ARBA00011245"/>
    </source>
</evidence>